<protein>
    <submittedName>
        <fullName evidence="1">Uncharacterized protein</fullName>
    </submittedName>
</protein>
<comment type="caution">
    <text evidence="1">The sequence shown here is derived from an EMBL/GenBank/DDBJ whole genome shotgun (WGS) entry which is preliminary data.</text>
</comment>
<gene>
    <name evidence="1" type="ORF">FHL15_007259</name>
</gene>
<sequence length="94" mass="10157">MRPESAGAANKDIAHIWTKSKAVVATTWDYCPEVKMTLAMDAAKYVPGDCGANWKRDGKSVVDSGSVGIEDLGYGTEVIDGIMYPKLPPNLVPW</sequence>
<evidence type="ECO:0000313" key="1">
    <source>
        <dbReference type="EMBL" id="TRX91940.1"/>
    </source>
</evidence>
<dbReference type="AlphaFoldDB" id="A0A553HVF4"/>
<dbReference type="EMBL" id="VFLP01000041">
    <property type="protein sequence ID" value="TRX91940.1"/>
    <property type="molecule type" value="Genomic_DNA"/>
</dbReference>
<keyword evidence="2" id="KW-1185">Reference proteome</keyword>
<dbReference type="OrthoDB" id="10025998at2759"/>
<dbReference type="Proteomes" id="UP000319160">
    <property type="component" value="Unassembled WGS sequence"/>
</dbReference>
<accession>A0A553HVF4</accession>
<reference evidence="2" key="1">
    <citation type="submission" date="2019-06" db="EMBL/GenBank/DDBJ databases">
        <title>Draft genome sequence of the griseofulvin-producing fungus Xylaria cubensis strain G536.</title>
        <authorList>
            <person name="Mead M.E."/>
            <person name="Raja H.A."/>
            <person name="Steenwyk J.L."/>
            <person name="Knowles S.L."/>
            <person name="Oberlies N.H."/>
            <person name="Rokas A."/>
        </authorList>
    </citation>
    <scope>NUCLEOTIDE SEQUENCE [LARGE SCALE GENOMIC DNA]</scope>
    <source>
        <strain evidence="2">G536</strain>
    </source>
</reference>
<organism evidence="1 2">
    <name type="scientific">Xylaria flabelliformis</name>
    <dbReference type="NCBI Taxonomy" id="2512241"/>
    <lineage>
        <taxon>Eukaryota</taxon>
        <taxon>Fungi</taxon>
        <taxon>Dikarya</taxon>
        <taxon>Ascomycota</taxon>
        <taxon>Pezizomycotina</taxon>
        <taxon>Sordariomycetes</taxon>
        <taxon>Xylariomycetidae</taxon>
        <taxon>Xylariales</taxon>
        <taxon>Xylariaceae</taxon>
        <taxon>Xylaria</taxon>
    </lineage>
</organism>
<evidence type="ECO:0000313" key="2">
    <source>
        <dbReference type="Proteomes" id="UP000319160"/>
    </source>
</evidence>
<proteinExistence type="predicted"/>
<dbReference type="STRING" id="2512241.A0A553HVF4"/>
<name>A0A553HVF4_9PEZI</name>